<dbReference type="InterPro" id="IPR007621">
    <property type="entry name" value="TPM_dom"/>
</dbReference>
<sequence length="463" mass="52280">MKSNHSANNPIDPKIEKMNQWVKERFDQLGRINRWQFLFYIFFLLITIFFLGISLLPTSYKNHYQKDQLNLERRIRKAEIERSDILAGKKQPTTTSFKKVLDDNLANLGDYPKIEENYTVTIKDTNEKIVLNQNNIFISDNANILNQAIKDKVYYLNKQLAASTNGTQLEVITINHLPEGETIESYANKLFNQLGIGNKKENNGILYLISVGDRKFHLEVGYGLESLLPDAKVDDIINNRQVVDDFKNDEYSQGVNRVLDKVFPIINSKTALVDAIIANLHDEKQQKQFNYLSAIFISFILCLLSLLFIYKNRTVHRQLIDMYGNFLITIRHLNHSSSQEEKIHQVKQTAFYQLAASGILFLYSVKQLQNAIKRGKIFIQFPSAKKKAFGRILVGDTLYSHKGEILTTAYLISLYNSANWFNKDNNRRGGGGFGGFGGGSSGGGSWGSFGGGSSGGGGASGSW</sequence>
<dbReference type="GeneID" id="57043975"/>
<feature type="transmembrane region" description="Helical" evidence="1">
    <location>
        <begin position="37"/>
        <end position="56"/>
    </location>
</feature>
<gene>
    <name evidence="3" type="ORF">DAT561_1441</name>
</gene>
<dbReference type="Gene3D" id="3.10.310.50">
    <property type="match status" value="1"/>
</dbReference>
<accession>A0A2Z5Y431</accession>
<feature type="domain" description="TPM" evidence="2">
    <location>
        <begin position="138"/>
        <end position="262"/>
    </location>
</feature>
<protein>
    <submittedName>
        <fullName evidence="3">Beta-propeller domains of methanol dehydrogenase type</fullName>
    </submittedName>
</protein>
<dbReference type="EMBL" id="AP018492">
    <property type="protein sequence ID" value="BBC61539.1"/>
    <property type="molecule type" value="Genomic_DNA"/>
</dbReference>
<dbReference type="Pfam" id="PF04536">
    <property type="entry name" value="TPM_phosphatase"/>
    <property type="match status" value="1"/>
</dbReference>
<name>A0A2Z5Y431_9ENTE</name>
<evidence type="ECO:0000259" key="2">
    <source>
        <dbReference type="Pfam" id="PF04536"/>
    </source>
</evidence>
<proteinExistence type="predicted"/>
<reference evidence="3 4" key="1">
    <citation type="submission" date="2018-01" db="EMBL/GenBank/DDBJ databases">
        <title>Whole genome sequence of Melissococcus plutonius DAT561.</title>
        <authorList>
            <person name="Okumura K."/>
            <person name="Takamatsu D."/>
            <person name="Okura M."/>
        </authorList>
    </citation>
    <scope>NUCLEOTIDE SEQUENCE [LARGE SCALE GENOMIC DNA]</scope>
    <source>
        <strain evidence="3 4">DAT561</strain>
    </source>
</reference>
<dbReference type="Proteomes" id="UP000269226">
    <property type="component" value="Chromosome"/>
</dbReference>
<evidence type="ECO:0000313" key="4">
    <source>
        <dbReference type="Proteomes" id="UP000269226"/>
    </source>
</evidence>
<keyword evidence="1" id="KW-1133">Transmembrane helix</keyword>
<evidence type="ECO:0000256" key="1">
    <source>
        <dbReference type="SAM" id="Phobius"/>
    </source>
</evidence>
<dbReference type="PANTHER" id="PTHR30373:SF2">
    <property type="entry name" value="UPF0603 PROTEIN YGCG"/>
    <property type="match status" value="1"/>
</dbReference>
<organism evidence="3 4">
    <name type="scientific">Melissococcus plutonius</name>
    <dbReference type="NCBI Taxonomy" id="33970"/>
    <lineage>
        <taxon>Bacteria</taxon>
        <taxon>Bacillati</taxon>
        <taxon>Bacillota</taxon>
        <taxon>Bacilli</taxon>
        <taxon>Lactobacillales</taxon>
        <taxon>Enterococcaceae</taxon>
        <taxon>Melissococcus</taxon>
    </lineage>
</organism>
<evidence type="ECO:0000313" key="3">
    <source>
        <dbReference type="EMBL" id="BBC61539.1"/>
    </source>
</evidence>
<dbReference type="AlphaFoldDB" id="A0A2Z5Y431"/>
<feature type="transmembrane region" description="Helical" evidence="1">
    <location>
        <begin position="289"/>
        <end position="310"/>
    </location>
</feature>
<dbReference type="RefSeq" id="WP_015695344.1">
    <property type="nucleotide sequence ID" value="NZ_AP018492.1"/>
</dbReference>
<keyword evidence="1" id="KW-0472">Membrane</keyword>
<keyword evidence="1" id="KW-0812">Transmembrane</keyword>
<dbReference type="PANTHER" id="PTHR30373">
    <property type="entry name" value="UPF0603 PROTEIN YGCG"/>
    <property type="match status" value="1"/>
</dbReference>